<evidence type="ECO:0000256" key="5">
    <source>
        <dbReference type="ARBA" id="ARBA00022842"/>
    </source>
</evidence>
<dbReference type="EMBL" id="CADCUK010000063">
    <property type="protein sequence ID" value="CAA9368373.1"/>
    <property type="molecule type" value="Genomic_DNA"/>
</dbReference>
<dbReference type="EC" id="3.1.3.25" evidence="2"/>
<evidence type="ECO:0000256" key="4">
    <source>
        <dbReference type="ARBA" id="ARBA00022801"/>
    </source>
</evidence>
<dbReference type="SUPFAM" id="SSF56655">
    <property type="entry name" value="Carbohydrate phosphatase"/>
    <property type="match status" value="1"/>
</dbReference>
<dbReference type="Gene3D" id="3.40.190.80">
    <property type="match status" value="1"/>
</dbReference>
<dbReference type="InterPro" id="IPR020583">
    <property type="entry name" value="Inositol_monoP_metal-BS"/>
</dbReference>
<sequence>MPFGVGAAAELDTLRKVAETAAVEAAVLVRERRAAAGASVADSKSSPVDIVTEVDREAEAFLRRRLAELRPGDGFLGEEGGRGDSTTGVTWVVDPIDGTVNFLYGLPHYCVSVAAVDADERSLAGAVVDVTRGSVFSAAVGAGATQDGAPLEVRGPAPLSEQLFLTGFQYRPELRELQGVAVARLVPRVRDIRRMGSAALELCALAAGTADAYVEEGLHLWDRAAAALVATEAGARVEIRRGVGGTDCLVAAPVDGFEEVLRVVTECGFLAAGAWADDGFAPVT</sequence>
<comment type="cofactor">
    <cofactor evidence="6">
        <name>Mg(2+)</name>
        <dbReference type="ChEBI" id="CHEBI:18420"/>
    </cofactor>
</comment>
<comment type="catalytic activity">
    <reaction evidence="1">
        <text>a myo-inositol phosphate + H2O = myo-inositol + phosphate</text>
        <dbReference type="Rhea" id="RHEA:24056"/>
        <dbReference type="ChEBI" id="CHEBI:15377"/>
        <dbReference type="ChEBI" id="CHEBI:17268"/>
        <dbReference type="ChEBI" id="CHEBI:43474"/>
        <dbReference type="ChEBI" id="CHEBI:84139"/>
        <dbReference type="EC" id="3.1.3.25"/>
    </reaction>
</comment>
<evidence type="ECO:0000313" key="7">
    <source>
        <dbReference type="EMBL" id="CAA9368373.1"/>
    </source>
</evidence>
<feature type="binding site" evidence="6">
    <location>
        <position position="78"/>
    </location>
    <ligand>
        <name>Mg(2+)</name>
        <dbReference type="ChEBI" id="CHEBI:18420"/>
        <label>1</label>
        <note>catalytic</note>
    </ligand>
</feature>
<feature type="binding site" evidence="6">
    <location>
        <position position="97"/>
    </location>
    <ligand>
        <name>Mg(2+)</name>
        <dbReference type="ChEBI" id="CHEBI:18420"/>
        <label>1</label>
        <note>catalytic</note>
    </ligand>
</feature>
<dbReference type="InterPro" id="IPR020550">
    <property type="entry name" value="Inositol_monophosphatase_CS"/>
</dbReference>
<dbReference type="GO" id="GO:0046872">
    <property type="term" value="F:metal ion binding"/>
    <property type="evidence" value="ECO:0007669"/>
    <property type="project" value="UniProtKB-KW"/>
</dbReference>
<feature type="binding site" evidence="6">
    <location>
        <position position="222"/>
    </location>
    <ligand>
        <name>Mg(2+)</name>
        <dbReference type="ChEBI" id="CHEBI:18420"/>
        <label>1</label>
        <note>catalytic</note>
    </ligand>
</feature>
<dbReference type="GO" id="GO:0007165">
    <property type="term" value="P:signal transduction"/>
    <property type="evidence" value="ECO:0007669"/>
    <property type="project" value="TreeGrafter"/>
</dbReference>
<keyword evidence="3 6" id="KW-0479">Metal-binding</keyword>
<keyword evidence="4 7" id="KW-0378">Hydrolase</keyword>
<dbReference type="PRINTS" id="PR00377">
    <property type="entry name" value="IMPHPHTASES"/>
</dbReference>
<dbReference type="GO" id="GO:0046854">
    <property type="term" value="P:phosphatidylinositol phosphate biosynthetic process"/>
    <property type="evidence" value="ECO:0007669"/>
    <property type="project" value="InterPro"/>
</dbReference>
<proteinExistence type="predicted"/>
<dbReference type="PROSITE" id="PS00630">
    <property type="entry name" value="IMP_2"/>
    <property type="match status" value="1"/>
</dbReference>
<feature type="binding site" evidence="6">
    <location>
        <position position="94"/>
    </location>
    <ligand>
        <name>Mg(2+)</name>
        <dbReference type="ChEBI" id="CHEBI:18420"/>
        <label>1</label>
        <note>catalytic</note>
    </ligand>
</feature>
<evidence type="ECO:0000256" key="6">
    <source>
        <dbReference type="PIRSR" id="PIRSR600760-2"/>
    </source>
</evidence>
<accession>A0A6J4MTM2</accession>
<protein>
    <recommendedName>
        <fullName evidence="2">inositol-phosphate phosphatase</fullName>
        <ecNumber evidence="2">3.1.3.25</ecNumber>
    </recommendedName>
</protein>
<dbReference type="GO" id="GO:0006020">
    <property type="term" value="P:inositol metabolic process"/>
    <property type="evidence" value="ECO:0007669"/>
    <property type="project" value="TreeGrafter"/>
</dbReference>
<feature type="binding site" evidence="6">
    <location>
        <position position="96"/>
    </location>
    <ligand>
        <name>Mg(2+)</name>
        <dbReference type="ChEBI" id="CHEBI:18420"/>
        <label>1</label>
        <note>catalytic</note>
    </ligand>
</feature>
<dbReference type="Pfam" id="PF00459">
    <property type="entry name" value="Inositol_P"/>
    <property type="match status" value="1"/>
</dbReference>
<evidence type="ECO:0000256" key="1">
    <source>
        <dbReference type="ARBA" id="ARBA00001033"/>
    </source>
</evidence>
<dbReference type="InterPro" id="IPR000760">
    <property type="entry name" value="Inositol_monophosphatase-like"/>
</dbReference>
<dbReference type="GO" id="GO:0008934">
    <property type="term" value="F:inositol monophosphate 1-phosphatase activity"/>
    <property type="evidence" value="ECO:0007669"/>
    <property type="project" value="TreeGrafter"/>
</dbReference>
<reference evidence="7" key="1">
    <citation type="submission" date="2020-02" db="EMBL/GenBank/DDBJ databases">
        <authorList>
            <person name="Meier V. D."/>
        </authorList>
    </citation>
    <scope>NUCLEOTIDE SEQUENCE</scope>
    <source>
        <strain evidence="7">AVDCRST_MAG47</strain>
    </source>
</reference>
<gene>
    <name evidence="7" type="ORF">AVDCRST_MAG47-867</name>
</gene>
<name>A0A6J4MTM2_9ACTN</name>
<organism evidence="7">
    <name type="scientific">uncultured Nocardioidaceae bacterium</name>
    <dbReference type="NCBI Taxonomy" id="253824"/>
    <lineage>
        <taxon>Bacteria</taxon>
        <taxon>Bacillati</taxon>
        <taxon>Actinomycetota</taxon>
        <taxon>Actinomycetes</taxon>
        <taxon>Propionibacteriales</taxon>
        <taxon>Nocardioidaceae</taxon>
        <taxon>environmental samples</taxon>
    </lineage>
</organism>
<dbReference type="PROSITE" id="PS00629">
    <property type="entry name" value="IMP_1"/>
    <property type="match status" value="1"/>
</dbReference>
<dbReference type="PANTHER" id="PTHR20854:SF4">
    <property type="entry name" value="INOSITOL-1-MONOPHOSPHATASE-RELATED"/>
    <property type="match status" value="1"/>
</dbReference>
<dbReference type="Gene3D" id="3.30.540.10">
    <property type="entry name" value="Fructose-1,6-Bisphosphatase, subunit A, domain 1"/>
    <property type="match status" value="1"/>
</dbReference>
<keyword evidence="5 6" id="KW-0460">Magnesium</keyword>
<evidence type="ECO:0000256" key="3">
    <source>
        <dbReference type="ARBA" id="ARBA00022723"/>
    </source>
</evidence>
<evidence type="ECO:0000256" key="2">
    <source>
        <dbReference type="ARBA" id="ARBA00013106"/>
    </source>
</evidence>
<dbReference type="PANTHER" id="PTHR20854">
    <property type="entry name" value="INOSITOL MONOPHOSPHATASE"/>
    <property type="match status" value="1"/>
</dbReference>
<dbReference type="AlphaFoldDB" id="A0A6J4MTM2"/>